<dbReference type="Proteomes" id="UP001374535">
    <property type="component" value="Chromosome 1"/>
</dbReference>
<evidence type="ECO:0000313" key="5">
    <source>
        <dbReference type="EMBL" id="WVZ25986.1"/>
    </source>
</evidence>
<dbReference type="PANTHER" id="PTHR12346:SF0">
    <property type="entry name" value="SIN3A, ISOFORM G"/>
    <property type="match status" value="1"/>
</dbReference>
<dbReference type="GO" id="GO:0000118">
    <property type="term" value="C:histone deacetylase complex"/>
    <property type="evidence" value="ECO:0007669"/>
    <property type="project" value="TreeGrafter"/>
</dbReference>
<keyword evidence="6" id="KW-1185">Reference proteome</keyword>
<dbReference type="GO" id="GO:0003714">
    <property type="term" value="F:transcription corepressor activity"/>
    <property type="evidence" value="ECO:0007669"/>
    <property type="project" value="InterPro"/>
</dbReference>
<keyword evidence="3 4" id="KW-0539">Nucleus</keyword>
<name>A0AAQ3PDL7_VIGMU</name>
<organism evidence="5 6">
    <name type="scientific">Vigna mungo</name>
    <name type="common">Black gram</name>
    <name type="synonym">Phaseolus mungo</name>
    <dbReference type="NCBI Taxonomy" id="3915"/>
    <lineage>
        <taxon>Eukaryota</taxon>
        <taxon>Viridiplantae</taxon>
        <taxon>Streptophyta</taxon>
        <taxon>Embryophyta</taxon>
        <taxon>Tracheophyta</taxon>
        <taxon>Spermatophyta</taxon>
        <taxon>Magnoliopsida</taxon>
        <taxon>eudicotyledons</taxon>
        <taxon>Gunneridae</taxon>
        <taxon>Pentapetalae</taxon>
        <taxon>rosids</taxon>
        <taxon>fabids</taxon>
        <taxon>Fabales</taxon>
        <taxon>Fabaceae</taxon>
        <taxon>Papilionoideae</taxon>
        <taxon>50 kb inversion clade</taxon>
        <taxon>NPAAA clade</taxon>
        <taxon>indigoferoid/millettioid clade</taxon>
        <taxon>Phaseoleae</taxon>
        <taxon>Vigna</taxon>
    </lineage>
</organism>
<dbReference type="Pfam" id="PF02671">
    <property type="entry name" value="PAH"/>
    <property type="match status" value="1"/>
</dbReference>
<dbReference type="EMBL" id="CP144700">
    <property type="protein sequence ID" value="WVZ25986.1"/>
    <property type="molecule type" value="Genomic_DNA"/>
</dbReference>
<reference evidence="5 6" key="1">
    <citation type="journal article" date="2023" name="Life. Sci Alliance">
        <title>Evolutionary insights into 3D genome organization and epigenetic landscape of Vigna mungo.</title>
        <authorList>
            <person name="Junaid A."/>
            <person name="Singh B."/>
            <person name="Bhatia S."/>
        </authorList>
    </citation>
    <scope>NUCLEOTIDE SEQUENCE [LARGE SCALE GENOMIC DNA]</scope>
    <source>
        <strain evidence="5">Urdbean</strain>
    </source>
</reference>
<dbReference type="SUPFAM" id="SSF47762">
    <property type="entry name" value="PAH2 domain"/>
    <property type="match status" value="1"/>
</dbReference>
<dbReference type="Gene3D" id="1.20.1160.11">
    <property type="entry name" value="Paired amphipathic helix"/>
    <property type="match status" value="1"/>
</dbReference>
<evidence type="ECO:0000256" key="4">
    <source>
        <dbReference type="PROSITE-ProRule" id="PRU00810"/>
    </source>
</evidence>
<dbReference type="AlphaFoldDB" id="A0AAQ3PDL7"/>
<protein>
    <submittedName>
        <fullName evidence="5">Uncharacterized protein</fullName>
    </submittedName>
</protein>
<dbReference type="PANTHER" id="PTHR12346">
    <property type="entry name" value="SIN3B-RELATED"/>
    <property type="match status" value="1"/>
</dbReference>
<sequence length="129" mass="15277">VVFQYQIMSKARKSMTKLEAVEYLKEVQKKFKDEKGKFEEFLKIMTDYRVHRIGVGTVVEKVMEILKNHDDLMLGFNKFLPKGYEILLPPKDKIQLKDAIKYVQKIKVEKLFEGHHDLVRDFTLFLPDA</sequence>
<accession>A0AAQ3PDL7</accession>
<feature type="non-terminal residue" evidence="5">
    <location>
        <position position="1"/>
    </location>
</feature>
<evidence type="ECO:0000256" key="2">
    <source>
        <dbReference type="ARBA" id="ARBA00022491"/>
    </source>
</evidence>
<evidence type="ECO:0000256" key="3">
    <source>
        <dbReference type="ARBA" id="ARBA00023242"/>
    </source>
</evidence>
<dbReference type="GO" id="GO:0000122">
    <property type="term" value="P:negative regulation of transcription by RNA polymerase II"/>
    <property type="evidence" value="ECO:0007669"/>
    <property type="project" value="TreeGrafter"/>
</dbReference>
<keyword evidence="2" id="KW-0678">Repressor</keyword>
<evidence type="ECO:0000313" key="6">
    <source>
        <dbReference type="Proteomes" id="UP001374535"/>
    </source>
</evidence>
<dbReference type="PROSITE" id="PS51477">
    <property type="entry name" value="PAH"/>
    <property type="match status" value="1"/>
</dbReference>
<dbReference type="InterPro" id="IPR036600">
    <property type="entry name" value="PAH_sf"/>
</dbReference>
<evidence type="ECO:0000256" key="1">
    <source>
        <dbReference type="ARBA" id="ARBA00004123"/>
    </source>
</evidence>
<gene>
    <name evidence="5" type="ORF">V8G54_004530</name>
</gene>
<dbReference type="InterPro" id="IPR003822">
    <property type="entry name" value="PAH"/>
</dbReference>
<comment type="subcellular location">
    <subcellularLocation>
        <location evidence="1 4">Nucleus</location>
    </subcellularLocation>
</comment>
<proteinExistence type="predicted"/>
<dbReference type="InterPro" id="IPR039774">
    <property type="entry name" value="Sin3-like"/>
</dbReference>
<dbReference type="FunFam" id="1.20.1160.11:FF:000001">
    <property type="entry name" value="Paired amphipathic helix protein Sin3"/>
    <property type="match status" value="1"/>
</dbReference>
<dbReference type="GO" id="GO:0000785">
    <property type="term" value="C:chromatin"/>
    <property type="evidence" value="ECO:0007669"/>
    <property type="project" value="TreeGrafter"/>
</dbReference>